<name>B7KMA9_GLOC7</name>
<keyword evidence="2" id="KW-1185">Reference proteome</keyword>
<keyword evidence="1" id="KW-0614">Plasmid</keyword>
<protein>
    <submittedName>
        <fullName evidence="1">Uncharacterized protein</fullName>
    </submittedName>
</protein>
<dbReference type="KEGG" id="cyc:PCC7424_5884"/>
<sequence>MQFLSITPLEEIYPSNWLRTKKPNWLNFISEIPVSPNYSIYKYEID</sequence>
<gene>
    <name evidence="1" type="ordered locus">PCC7424_5884</name>
</gene>
<dbReference type="EMBL" id="CP001292">
    <property type="protein sequence ID" value="ACK73931.1"/>
    <property type="molecule type" value="Genomic_DNA"/>
</dbReference>
<organism evidence="1 2">
    <name type="scientific">Gloeothece citriformis (strain PCC 7424)</name>
    <name type="common">Cyanothece sp. (strain PCC 7424)</name>
    <dbReference type="NCBI Taxonomy" id="65393"/>
    <lineage>
        <taxon>Bacteria</taxon>
        <taxon>Bacillati</taxon>
        <taxon>Cyanobacteriota</taxon>
        <taxon>Cyanophyceae</taxon>
        <taxon>Oscillatoriophycideae</taxon>
        <taxon>Chroococcales</taxon>
        <taxon>Aphanothecaceae</taxon>
        <taxon>Gloeothece</taxon>
        <taxon>Gloeothece citriformis</taxon>
    </lineage>
</organism>
<dbReference type="Proteomes" id="UP000002384">
    <property type="component" value="Plasmid pP742401"/>
</dbReference>
<dbReference type="HOGENOM" id="CLU_3182748_0_0_3"/>
<evidence type="ECO:0000313" key="2">
    <source>
        <dbReference type="Proteomes" id="UP000002384"/>
    </source>
</evidence>
<dbReference type="RefSeq" id="WP_012599826.1">
    <property type="nucleotide sequence ID" value="NC_011738.1"/>
</dbReference>
<evidence type="ECO:0000313" key="1">
    <source>
        <dbReference type="EMBL" id="ACK73931.1"/>
    </source>
</evidence>
<accession>B7KMA9</accession>
<geneLocation type="plasmid" evidence="1 2">
    <name>pP742401</name>
</geneLocation>
<dbReference type="AlphaFoldDB" id="B7KMA9"/>
<reference evidence="2" key="1">
    <citation type="journal article" date="2011" name="MBio">
        <title>Novel metabolic attributes of the genus Cyanothece, comprising a group of unicellular nitrogen-fixing Cyanobacteria.</title>
        <authorList>
            <person name="Bandyopadhyay A."/>
            <person name="Elvitigala T."/>
            <person name="Welsh E."/>
            <person name="Stockel J."/>
            <person name="Liberton M."/>
            <person name="Min H."/>
            <person name="Sherman L.A."/>
            <person name="Pakrasi H.B."/>
        </authorList>
    </citation>
    <scope>NUCLEOTIDE SEQUENCE [LARGE SCALE GENOMIC DNA]</scope>
    <source>
        <strain evidence="2">PCC 7424</strain>
        <plasmid evidence="2">pP742401</plasmid>
    </source>
</reference>
<proteinExistence type="predicted"/>